<protein>
    <recommendedName>
        <fullName evidence="1">Peptidase C39 domain-containing protein</fullName>
    </recommendedName>
</protein>
<dbReference type="InterPro" id="IPR005074">
    <property type="entry name" value="Peptidase_C39"/>
</dbReference>
<sequence>MGLGLVTSGLAAPASGYVLQGVPLVRQSYNACGPASITEVLGYFGLKVDMGQVSQLTRPDERAYMSGQAILSFAPLVGMQAKLYAGGNLNTVRSAIKNGLPIIALQSHIPQAGTVIPHWRVIVGYDDAKKAVYLMDPLLGYVGIGYNDFNRVWAAQRGQFAVMYPPKLAPTVKKAIG</sequence>
<dbReference type="Proteomes" id="UP001458946">
    <property type="component" value="Unassembled WGS sequence"/>
</dbReference>
<proteinExistence type="predicted"/>
<dbReference type="Gene3D" id="3.90.70.10">
    <property type="entry name" value="Cysteine proteinases"/>
    <property type="match status" value="1"/>
</dbReference>
<organism evidence="2 3">
    <name type="scientific">Deinococcus xinjiangensis</name>
    <dbReference type="NCBI Taxonomy" id="457454"/>
    <lineage>
        <taxon>Bacteria</taxon>
        <taxon>Thermotogati</taxon>
        <taxon>Deinococcota</taxon>
        <taxon>Deinococci</taxon>
        <taxon>Deinococcales</taxon>
        <taxon>Deinococcaceae</taxon>
        <taxon>Deinococcus</taxon>
    </lineage>
</organism>
<reference evidence="2 3" key="1">
    <citation type="submission" date="2024-02" db="EMBL/GenBank/DDBJ databases">
        <title>Deinococcus xinjiangensis NBRC 107630.</title>
        <authorList>
            <person name="Ichikawa N."/>
            <person name="Katano-Makiyama Y."/>
            <person name="Hidaka K."/>
        </authorList>
    </citation>
    <scope>NUCLEOTIDE SEQUENCE [LARGE SCALE GENOMIC DNA]</scope>
    <source>
        <strain evidence="2 3">NBRC 107630</strain>
    </source>
</reference>
<evidence type="ECO:0000313" key="3">
    <source>
        <dbReference type="Proteomes" id="UP001458946"/>
    </source>
</evidence>
<dbReference type="PROSITE" id="PS50990">
    <property type="entry name" value="PEPTIDASE_C39"/>
    <property type="match status" value="1"/>
</dbReference>
<evidence type="ECO:0000313" key="2">
    <source>
        <dbReference type="EMBL" id="GAA5500971.1"/>
    </source>
</evidence>
<comment type="caution">
    <text evidence="2">The sequence shown here is derived from an EMBL/GenBank/DDBJ whole genome shotgun (WGS) entry which is preliminary data.</text>
</comment>
<dbReference type="RefSeq" id="WP_353540947.1">
    <property type="nucleotide sequence ID" value="NZ_BAABRN010000005.1"/>
</dbReference>
<evidence type="ECO:0000259" key="1">
    <source>
        <dbReference type="PROSITE" id="PS50990"/>
    </source>
</evidence>
<accession>A0ABP9V6X2</accession>
<dbReference type="EMBL" id="BAABRN010000005">
    <property type="protein sequence ID" value="GAA5500971.1"/>
    <property type="molecule type" value="Genomic_DNA"/>
</dbReference>
<dbReference type="Pfam" id="PF13529">
    <property type="entry name" value="Peptidase_C39_2"/>
    <property type="match status" value="1"/>
</dbReference>
<dbReference type="InterPro" id="IPR039564">
    <property type="entry name" value="Peptidase_C39-like"/>
</dbReference>
<keyword evidence="3" id="KW-1185">Reference proteome</keyword>
<feature type="domain" description="Peptidase C39" evidence="1">
    <location>
        <begin position="26"/>
        <end position="160"/>
    </location>
</feature>
<gene>
    <name evidence="2" type="ORF">Dxin01_00699</name>
</gene>
<name>A0ABP9V6X2_9DEIO</name>